<feature type="region of interest" description="Disordered" evidence="1">
    <location>
        <begin position="182"/>
        <end position="208"/>
    </location>
</feature>
<dbReference type="OrthoDB" id="5916216at2"/>
<gene>
    <name evidence="3" type="ORF">SAMN02949497_3931</name>
</gene>
<organism evidence="3 4">
    <name type="scientific">Methylomagnum ishizawai</name>
    <dbReference type="NCBI Taxonomy" id="1760988"/>
    <lineage>
        <taxon>Bacteria</taxon>
        <taxon>Pseudomonadati</taxon>
        <taxon>Pseudomonadota</taxon>
        <taxon>Gammaproteobacteria</taxon>
        <taxon>Methylococcales</taxon>
        <taxon>Methylococcaceae</taxon>
        <taxon>Methylomagnum</taxon>
    </lineage>
</organism>
<feature type="transmembrane region" description="Helical" evidence="2">
    <location>
        <begin position="265"/>
        <end position="285"/>
    </location>
</feature>
<evidence type="ECO:0000313" key="3">
    <source>
        <dbReference type="EMBL" id="SMF96531.1"/>
    </source>
</evidence>
<accession>A0A1Y6D1P4</accession>
<keyword evidence="4" id="KW-1185">Reference proteome</keyword>
<evidence type="ECO:0000256" key="1">
    <source>
        <dbReference type="SAM" id="MobiDB-lite"/>
    </source>
</evidence>
<dbReference type="STRING" id="1760988.SAMN02949497_3931"/>
<dbReference type="AlphaFoldDB" id="A0A1Y6D1P4"/>
<keyword evidence="2" id="KW-0812">Transmembrane</keyword>
<name>A0A1Y6D1P4_9GAMM</name>
<dbReference type="RefSeq" id="WP_125469035.1">
    <property type="nucleotide sequence ID" value="NZ_FXAM01000001.1"/>
</dbReference>
<evidence type="ECO:0000313" key="4">
    <source>
        <dbReference type="Proteomes" id="UP000192923"/>
    </source>
</evidence>
<reference evidence="3 4" key="1">
    <citation type="submission" date="2016-12" db="EMBL/GenBank/DDBJ databases">
        <authorList>
            <person name="Song W.-J."/>
            <person name="Kurnit D.M."/>
        </authorList>
    </citation>
    <scope>NUCLEOTIDE SEQUENCE [LARGE SCALE GENOMIC DNA]</scope>
    <source>
        <strain evidence="3 4">175</strain>
    </source>
</reference>
<protein>
    <submittedName>
        <fullName evidence="3">Uncharacterized protein</fullName>
    </submittedName>
</protein>
<dbReference type="Proteomes" id="UP000192923">
    <property type="component" value="Unassembled WGS sequence"/>
</dbReference>
<keyword evidence="2" id="KW-0472">Membrane</keyword>
<proteinExistence type="predicted"/>
<dbReference type="EMBL" id="FXAM01000001">
    <property type="protein sequence ID" value="SMF96531.1"/>
    <property type="molecule type" value="Genomic_DNA"/>
</dbReference>
<keyword evidence="2" id="KW-1133">Transmembrane helix</keyword>
<evidence type="ECO:0000256" key="2">
    <source>
        <dbReference type="SAM" id="Phobius"/>
    </source>
</evidence>
<feature type="transmembrane region" description="Helical" evidence="2">
    <location>
        <begin position="297"/>
        <end position="321"/>
    </location>
</feature>
<sequence length="434" mass="49647">MAEYKITIIKLQDKKIIDCFIKISKNLGFTDSKCNIQLPVGINYDINLSDDNQLKKIQHIIDSAAILTDEIRLSLNNGSFNISVFRGGARNQQKSPIYDELAFNFSDQNQNKILNDTKLFILKTINDDLNPFNPDRQLSGALTPEQEALQAIHQETLNRLEQLNEKLIQETQNFRERLDKEYADKSSKLNEAHDKQRTNLENEYADKKQELEAEKNSLEELRKSLDDRSNTHARRKIRTDILEEVKNRTEKFSLTDGTVKLRTPITVSMIILISILGLGAIQASYEFYQKLGQAESYIIYIISARLFAFTFGAVGSLIYFIRWLNRWFEQHAQAEFQLRQFRLDIERASWIVETTLEWNDAKGTTIPDKLLESLSKNLFNDSSQPPEPIAHPADQLASALLGSAASIKLKAGESEIDINPNKLNKPVDNKKPNS</sequence>